<accession>A0ABP8SAV9</accession>
<dbReference type="Pfam" id="PF06772">
    <property type="entry name" value="LtrA"/>
    <property type="match status" value="1"/>
</dbReference>
<dbReference type="Proteomes" id="UP001500307">
    <property type="component" value="Unassembled WGS sequence"/>
</dbReference>
<protein>
    <submittedName>
        <fullName evidence="2">Low temperature requirement protein A</fullName>
    </submittedName>
</protein>
<dbReference type="InterPro" id="IPR010640">
    <property type="entry name" value="Low_temperature_requirement_A"/>
</dbReference>
<comment type="caution">
    <text evidence="2">The sequence shown here is derived from an EMBL/GenBank/DDBJ whole genome shotgun (WGS) entry which is preliminary data.</text>
</comment>
<evidence type="ECO:0000313" key="2">
    <source>
        <dbReference type="EMBL" id="GAA4564532.1"/>
    </source>
</evidence>
<feature type="transmembrane region" description="Helical" evidence="1">
    <location>
        <begin position="107"/>
        <end position="127"/>
    </location>
</feature>
<keyword evidence="1" id="KW-1133">Transmembrane helix</keyword>
<sequence>MCRRPRAAWYDWVNTGAKLTEDERQMTSGGWRGLLQSREGELLLDLVYVLVLTRFSERLVEDFTTDRRVVLPEVGQTALLLLALWLVWVHAALVTSKYQTEDPVIQLLIVFTMFGSLIVAVTLPHAFGQRAVVFAVTYVAVQVGKPAILLLARRDRERRRPLRHFCWGAVSAVPWIVGAALFPQSPERGVLWTLAITLDCAGFILGWPIPGLGRTRAEDWRLAGAHLAERYQQFIIITIGETILLTGMTFADEFTPDRVLPTVMSFATAVLMWRIYFHRAGTVFPAAVEAAPRPGSLGKSGFYTHLVMVTGILATGVGYALVINEPRGHQDPLWLAVIFGGPALFLAGRSRLEYEVFARVSPSRVLGLLALAALTPVMVRRAPVIVTSAAAVVLIGVAAWDGIREWRYPDEAPSPPR</sequence>
<organism evidence="2 3">
    <name type="scientific">Micromonospora coerulea</name>
    <dbReference type="NCBI Taxonomy" id="47856"/>
    <lineage>
        <taxon>Bacteria</taxon>
        <taxon>Bacillati</taxon>
        <taxon>Actinomycetota</taxon>
        <taxon>Actinomycetes</taxon>
        <taxon>Micromonosporales</taxon>
        <taxon>Micromonosporaceae</taxon>
        <taxon>Micromonospora</taxon>
    </lineage>
</organism>
<dbReference type="PANTHER" id="PTHR36840">
    <property type="entry name" value="BLL5714 PROTEIN"/>
    <property type="match status" value="1"/>
</dbReference>
<feature type="transmembrane region" description="Helical" evidence="1">
    <location>
        <begin position="382"/>
        <end position="400"/>
    </location>
</feature>
<keyword evidence="1" id="KW-0472">Membrane</keyword>
<feature type="transmembrane region" description="Helical" evidence="1">
    <location>
        <begin position="189"/>
        <end position="210"/>
    </location>
</feature>
<proteinExistence type="predicted"/>
<feature type="transmembrane region" description="Helical" evidence="1">
    <location>
        <begin position="333"/>
        <end position="350"/>
    </location>
</feature>
<keyword evidence="3" id="KW-1185">Reference proteome</keyword>
<feature type="transmembrane region" description="Helical" evidence="1">
    <location>
        <begin position="302"/>
        <end position="321"/>
    </location>
</feature>
<feature type="transmembrane region" description="Helical" evidence="1">
    <location>
        <begin position="133"/>
        <end position="152"/>
    </location>
</feature>
<feature type="transmembrane region" description="Helical" evidence="1">
    <location>
        <begin position="231"/>
        <end position="251"/>
    </location>
</feature>
<dbReference type="PANTHER" id="PTHR36840:SF1">
    <property type="entry name" value="BLL5714 PROTEIN"/>
    <property type="match status" value="1"/>
</dbReference>
<dbReference type="EMBL" id="BAABGU010000004">
    <property type="protein sequence ID" value="GAA4564532.1"/>
    <property type="molecule type" value="Genomic_DNA"/>
</dbReference>
<evidence type="ECO:0000256" key="1">
    <source>
        <dbReference type="SAM" id="Phobius"/>
    </source>
</evidence>
<feature type="transmembrane region" description="Helical" evidence="1">
    <location>
        <begin position="164"/>
        <end position="183"/>
    </location>
</feature>
<gene>
    <name evidence="2" type="ORF">GCM10023176_10670</name>
</gene>
<evidence type="ECO:0000313" key="3">
    <source>
        <dbReference type="Proteomes" id="UP001500307"/>
    </source>
</evidence>
<name>A0ABP8SAV9_9ACTN</name>
<reference evidence="3" key="1">
    <citation type="journal article" date="2019" name="Int. J. Syst. Evol. Microbiol.">
        <title>The Global Catalogue of Microorganisms (GCM) 10K type strain sequencing project: providing services to taxonomists for standard genome sequencing and annotation.</title>
        <authorList>
            <consortium name="The Broad Institute Genomics Platform"/>
            <consortium name="The Broad Institute Genome Sequencing Center for Infectious Disease"/>
            <person name="Wu L."/>
            <person name="Ma J."/>
        </authorList>
    </citation>
    <scope>NUCLEOTIDE SEQUENCE [LARGE SCALE GENOMIC DNA]</scope>
    <source>
        <strain evidence="3">JCM 3175</strain>
    </source>
</reference>
<keyword evidence="1" id="KW-0812">Transmembrane</keyword>